<comment type="caution">
    <text evidence="2">The sequence shown here is derived from an EMBL/GenBank/DDBJ whole genome shotgun (WGS) entry which is preliminary data.</text>
</comment>
<reference evidence="2 3" key="1">
    <citation type="submission" date="2024-05" db="EMBL/GenBank/DDBJ databases">
        <authorList>
            <person name="Duchaud E."/>
        </authorList>
    </citation>
    <scope>NUCLEOTIDE SEQUENCE [LARGE SCALE GENOMIC DNA]</scope>
    <source>
        <strain evidence="2">Ena-SAMPLE-TAB-13-05-2024-13:56:06:370-140305</strain>
    </source>
</reference>
<sequence>MATATVKQNGSAKKVTTTKKGVQEKLAKEAIGEKSMPIAKETSKPQTVQEIAKPLVNLDDRMLKFEQMKGLAHQRERLNNTLTELNRFKYNQSDSSTFYIKDSNGLEFRTTNNNLVHLVTNHLKGTLTTRKAEIEKQLIEFEL</sequence>
<feature type="compositionally biased region" description="Polar residues" evidence="1">
    <location>
        <begin position="1"/>
        <end position="20"/>
    </location>
</feature>
<keyword evidence="3" id="KW-1185">Reference proteome</keyword>
<name>A0ABP1F795_9FLAO</name>
<protein>
    <submittedName>
        <fullName evidence="2">Uncharacterized protein</fullName>
    </submittedName>
</protein>
<gene>
    <name evidence="2" type="ORF">T190115A13A_160056</name>
</gene>
<evidence type="ECO:0000313" key="2">
    <source>
        <dbReference type="EMBL" id="CAL2105523.1"/>
    </source>
</evidence>
<proteinExistence type="predicted"/>
<dbReference type="EMBL" id="CAXJRC010000007">
    <property type="protein sequence ID" value="CAL2105523.1"/>
    <property type="molecule type" value="Genomic_DNA"/>
</dbReference>
<evidence type="ECO:0000313" key="3">
    <source>
        <dbReference type="Proteomes" id="UP001497602"/>
    </source>
</evidence>
<accession>A0ABP1F795</accession>
<organism evidence="2 3">
    <name type="scientific">Tenacibaculum vairaonense</name>
    <dbReference type="NCBI Taxonomy" id="3137860"/>
    <lineage>
        <taxon>Bacteria</taxon>
        <taxon>Pseudomonadati</taxon>
        <taxon>Bacteroidota</taxon>
        <taxon>Flavobacteriia</taxon>
        <taxon>Flavobacteriales</taxon>
        <taxon>Flavobacteriaceae</taxon>
        <taxon>Tenacibaculum</taxon>
    </lineage>
</organism>
<feature type="region of interest" description="Disordered" evidence="1">
    <location>
        <begin position="1"/>
        <end position="22"/>
    </location>
</feature>
<dbReference type="Proteomes" id="UP001497602">
    <property type="component" value="Unassembled WGS sequence"/>
</dbReference>
<dbReference type="RefSeq" id="WP_348737346.1">
    <property type="nucleotide sequence ID" value="NZ_CAXJRC010000007.1"/>
</dbReference>
<evidence type="ECO:0000256" key="1">
    <source>
        <dbReference type="SAM" id="MobiDB-lite"/>
    </source>
</evidence>